<organism evidence="4 5">
    <name type="scientific">Fusarium albosuccineum</name>
    <dbReference type="NCBI Taxonomy" id="1237068"/>
    <lineage>
        <taxon>Eukaryota</taxon>
        <taxon>Fungi</taxon>
        <taxon>Dikarya</taxon>
        <taxon>Ascomycota</taxon>
        <taxon>Pezizomycotina</taxon>
        <taxon>Sordariomycetes</taxon>
        <taxon>Hypocreomycetidae</taxon>
        <taxon>Hypocreales</taxon>
        <taxon>Nectriaceae</taxon>
        <taxon>Fusarium</taxon>
        <taxon>Fusarium decemcellulare species complex</taxon>
    </lineage>
</organism>
<feature type="domain" description="Xylanolytic transcriptional activator regulatory" evidence="3">
    <location>
        <begin position="218"/>
        <end position="317"/>
    </location>
</feature>
<dbReference type="InterPro" id="IPR007219">
    <property type="entry name" value="XnlR_reg_dom"/>
</dbReference>
<dbReference type="GO" id="GO:0006351">
    <property type="term" value="P:DNA-templated transcription"/>
    <property type="evidence" value="ECO:0007669"/>
    <property type="project" value="InterPro"/>
</dbReference>
<feature type="compositionally biased region" description="Polar residues" evidence="2">
    <location>
        <begin position="56"/>
        <end position="66"/>
    </location>
</feature>
<dbReference type="PANTHER" id="PTHR47425:SF3">
    <property type="entry name" value="ZN(II)2CYS6 TRANSCRIPTION FACTOR (EUROFUNG)"/>
    <property type="match status" value="1"/>
</dbReference>
<proteinExistence type="predicted"/>
<gene>
    <name evidence="4" type="ORF">FALBO_5902</name>
</gene>
<feature type="region of interest" description="Disordered" evidence="2">
    <location>
        <begin position="114"/>
        <end position="133"/>
    </location>
</feature>
<evidence type="ECO:0000313" key="4">
    <source>
        <dbReference type="EMBL" id="KAF4467217.1"/>
    </source>
</evidence>
<dbReference type="Pfam" id="PF04082">
    <property type="entry name" value="Fungal_trans"/>
    <property type="match status" value="1"/>
</dbReference>
<evidence type="ECO:0000313" key="5">
    <source>
        <dbReference type="Proteomes" id="UP000554235"/>
    </source>
</evidence>
<reference evidence="4 5" key="1">
    <citation type="submission" date="2020-01" db="EMBL/GenBank/DDBJ databases">
        <title>Identification and distribution of gene clusters putatively required for synthesis of sphingolipid metabolism inhibitors in phylogenetically diverse species of the filamentous fungus Fusarium.</title>
        <authorList>
            <person name="Kim H.-S."/>
            <person name="Busman M."/>
            <person name="Brown D.W."/>
            <person name="Divon H."/>
            <person name="Uhlig S."/>
            <person name="Proctor R.H."/>
        </authorList>
    </citation>
    <scope>NUCLEOTIDE SEQUENCE [LARGE SCALE GENOMIC DNA]</scope>
    <source>
        <strain evidence="4 5">NRRL 20459</strain>
    </source>
</reference>
<dbReference type="OrthoDB" id="5121955at2759"/>
<feature type="compositionally biased region" description="Low complexity" evidence="2">
    <location>
        <begin position="35"/>
        <end position="45"/>
    </location>
</feature>
<dbReference type="PANTHER" id="PTHR47425">
    <property type="entry name" value="FARB-RELATED"/>
    <property type="match status" value="1"/>
</dbReference>
<dbReference type="AlphaFoldDB" id="A0A8H4LFT7"/>
<sequence length="633" mass="70293">MAPAAHGAVAEQSIEKGQSDTLATNDAAPRPTTFVSPLVQSSQRSRQLRPRVESPEISQPPDTSLVDQPRQLPHVLDDQPLDSIYVRAVGHTPSYEYEAPGLDQESLGVTYVEGGRSESQCQSEPHVPGPDDPSMFQPSPDSQLELLPTNLLGAGQPVEQPDDTPQFIDLEASNPWQYQGLPSFVKLPTARLAIDDLAYLRSKGALTVPDGRLQDSLIQAYLEHVHPLLPLINIEDFVESVTEANETNSQVSLLFFQAVMFSGSAYVDMDTLKDAGFKTRKQARGTLYRRVRLLYDFDCETDGLVIVQALLLMTFAFAQTLHVDPRLISFGMRRPPRIRDDDFRVPMLELADFQSEHLSGKKRPRTESVCSYFNDKARRTTLARLCIAQASLCKCLKYSPCNLDTRGITSLDGALPADGRSFAACHRDLLDWYDTLCHSDLYQPIRADDIHDDGSANLELNRAVLHMIYYAGVLGLHRSRVYSSLLSPDEKELSKTFLQHSAKRISEMAGNIEERGLDRFLPMTAISTTISAVSVHLLEIRGVFQADIFNAQENYQRCMRVVESIKELYSATKVAADSSELELSQEDDLSYASGLNGRGDTGGWIETLQVPVEADVSLDSQWMGNVRSVVLSP</sequence>
<dbReference type="CDD" id="cd12148">
    <property type="entry name" value="fungal_TF_MHR"/>
    <property type="match status" value="1"/>
</dbReference>
<keyword evidence="1" id="KW-0539">Nucleus</keyword>
<feature type="region of interest" description="Disordered" evidence="2">
    <location>
        <begin position="1"/>
        <end position="73"/>
    </location>
</feature>
<evidence type="ECO:0000256" key="1">
    <source>
        <dbReference type="ARBA" id="ARBA00023242"/>
    </source>
</evidence>
<protein>
    <submittedName>
        <fullName evidence="4">Cutinase transcription factor 1 beta</fullName>
    </submittedName>
</protein>
<dbReference type="InterPro" id="IPR052761">
    <property type="entry name" value="Fungal_Detox/Toxin_TFs"/>
</dbReference>
<name>A0A8H4LFT7_9HYPO</name>
<keyword evidence="5" id="KW-1185">Reference proteome</keyword>
<evidence type="ECO:0000259" key="3">
    <source>
        <dbReference type="Pfam" id="PF04082"/>
    </source>
</evidence>
<dbReference type="EMBL" id="JAADYS010000773">
    <property type="protein sequence ID" value="KAF4467217.1"/>
    <property type="molecule type" value="Genomic_DNA"/>
</dbReference>
<evidence type="ECO:0000256" key="2">
    <source>
        <dbReference type="SAM" id="MobiDB-lite"/>
    </source>
</evidence>
<dbReference type="Proteomes" id="UP000554235">
    <property type="component" value="Unassembled WGS sequence"/>
</dbReference>
<dbReference type="GO" id="GO:0008270">
    <property type="term" value="F:zinc ion binding"/>
    <property type="evidence" value="ECO:0007669"/>
    <property type="project" value="InterPro"/>
</dbReference>
<dbReference type="GO" id="GO:0003677">
    <property type="term" value="F:DNA binding"/>
    <property type="evidence" value="ECO:0007669"/>
    <property type="project" value="InterPro"/>
</dbReference>
<accession>A0A8H4LFT7</accession>
<comment type="caution">
    <text evidence="4">The sequence shown here is derived from an EMBL/GenBank/DDBJ whole genome shotgun (WGS) entry which is preliminary data.</text>
</comment>